<dbReference type="EMBL" id="LS483466">
    <property type="protein sequence ID" value="SQI27495.1"/>
    <property type="molecule type" value="Genomic_DNA"/>
</dbReference>
<dbReference type="Proteomes" id="UP000254124">
    <property type="component" value="Unassembled WGS sequence"/>
</dbReference>
<evidence type="ECO:0000313" key="7">
    <source>
        <dbReference type="Proteomes" id="UP000254741"/>
    </source>
</evidence>
<evidence type="ECO:0000313" key="8">
    <source>
        <dbReference type="Proteomes" id="UP000254762"/>
    </source>
</evidence>
<accession>A0A2X4WKX9</accession>
<evidence type="ECO:0000313" key="5">
    <source>
        <dbReference type="Proteomes" id="UP000248731"/>
    </source>
</evidence>
<evidence type="ECO:0000313" key="2">
    <source>
        <dbReference type="EMBL" id="SUG17013.1"/>
    </source>
</evidence>
<dbReference type="EMBL" id="UGXD01000002">
    <property type="protein sequence ID" value="SUG35084.1"/>
    <property type="molecule type" value="Genomic_DNA"/>
</dbReference>
<organism evidence="1 5">
    <name type="scientific">Salmonella enterica subsp. arizonae</name>
    <dbReference type="NCBI Taxonomy" id="59203"/>
    <lineage>
        <taxon>Bacteria</taxon>
        <taxon>Pseudomonadati</taxon>
        <taxon>Pseudomonadota</taxon>
        <taxon>Gammaproteobacteria</taxon>
        <taxon>Enterobacterales</taxon>
        <taxon>Enterobacteriaceae</taxon>
        <taxon>Salmonella</taxon>
    </lineage>
</organism>
<dbReference type="EMBL" id="UGWZ01000001">
    <property type="protein sequence ID" value="SUG17013.1"/>
    <property type="molecule type" value="Genomic_DNA"/>
</dbReference>
<dbReference type="Proteomes" id="UP000248731">
    <property type="component" value="Chromosome 1"/>
</dbReference>
<name>A0A2X4WKX9_SALER</name>
<evidence type="ECO:0000313" key="3">
    <source>
        <dbReference type="EMBL" id="SUG35084.1"/>
    </source>
</evidence>
<proteinExistence type="predicted"/>
<dbReference type="Proteomes" id="UP000254741">
    <property type="component" value="Unassembled WGS sequence"/>
</dbReference>
<evidence type="ECO:0000313" key="1">
    <source>
        <dbReference type="EMBL" id="SQI27495.1"/>
    </source>
</evidence>
<evidence type="ECO:0000313" key="4">
    <source>
        <dbReference type="EMBL" id="SUG49726.1"/>
    </source>
</evidence>
<protein>
    <submittedName>
        <fullName evidence="1">Uncharacterized protein</fullName>
    </submittedName>
</protein>
<dbReference type="AlphaFoldDB" id="A0A2X4WKX9"/>
<dbReference type="EMBL" id="UGXG01000002">
    <property type="protein sequence ID" value="SUG49726.1"/>
    <property type="molecule type" value="Genomic_DNA"/>
</dbReference>
<keyword evidence="5" id="KW-1185">Reference proteome</keyword>
<evidence type="ECO:0000313" key="6">
    <source>
        <dbReference type="Proteomes" id="UP000254124"/>
    </source>
</evidence>
<reference evidence="5 6" key="1">
    <citation type="submission" date="2018-06" db="EMBL/GenBank/DDBJ databases">
        <authorList>
            <consortium name="Pathogen Informatics"/>
            <person name="Doyle S."/>
        </authorList>
    </citation>
    <scope>NUCLEOTIDE SEQUENCE [LARGE SCALE GENOMIC DNA]</scope>
    <source>
        <strain evidence="2 6">NCTC7295</strain>
        <strain evidence="3 8">NCTC7304</strain>
        <strain evidence="1 5">NCTC7307</strain>
        <strain evidence="4 7">NCTC8297</strain>
    </source>
</reference>
<dbReference type="Proteomes" id="UP000254762">
    <property type="component" value="Unassembled WGS sequence"/>
</dbReference>
<sequence length="108" mass="12865">MILYLVMRIKRLFSRFIGVRERVNLWRRRHYKKERVRMMQTLFICPDNVDHRIKLPLIDLTCDELPHNPAAKGDQNAAGGAFNFPDKITQTTLNLRQGDKRYQQQIPE</sequence>
<gene>
    <name evidence="2" type="ORF">NCTC7295_04750</name>
    <name evidence="3" type="ORF">NCTC7304_04631</name>
    <name evidence="1" type="ORF">NCTC7307_04891</name>
    <name evidence="4" type="ORF">NCTC8297_05075</name>
</gene>